<evidence type="ECO:0000313" key="3">
    <source>
        <dbReference type="EMBL" id="MBP2397247.1"/>
    </source>
</evidence>
<dbReference type="InterPro" id="IPR042099">
    <property type="entry name" value="ANL_N_sf"/>
</dbReference>
<dbReference type="CDD" id="cd17631">
    <property type="entry name" value="FACL_FadD13-like"/>
    <property type="match status" value="1"/>
</dbReference>
<dbReference type="Gene3D" id="3.40.50.12780">
    <property type="entry name" value="N-terminal domain of ligase-like"/>
    <property type="match status" value="1"/>
</dbReference>
<dbReference type="PROSITE" id="PS00455">
    <property type="entry name" value="AMP_BINDING"/>
    <property type="match status" value="1"/>
</dbReference>
<proteinExistence type="predicted"/>
<reference evidence="3 4" key="1">
    <citation type="submission" date="2021-03" db="EMBL/GenBank/DDBJ databases">
        <title>Sequencing the genomes of 1000 actinobacteria strains.</title>
        <authorList>
            <person name="Klenk H.-P."/>
        </authorList>
    </citation>
    <scope>NUCLEOTIDE SEQUENCE [LARGE SCALE GENOMIC DNA]</scope>
    <source>
        <strain evidence="3 4">DSM 20168</strain>
    </source>
</reference>
<dbReference type="InterPro" id="IPR020845">
    <property type="entry name" value="AMP-binding_CS"/>
</dbReference>
<keyword evidence="3" id="KW-0436">Ligase</keyword>
<feature type="domain" description="AMP-dependent synthetase/ligase" evidence="1">
    <location>
        <begin position="13"/>
        <end position="386"/>
    </location>
</feature>
<dbReference type="Proteomes" id="UP001195422">
    <property type="component" value="Unassembled WGS sequence"/>
</dbReference>
<dbReference type="GO" id="GO:0016874">
    <property type="term" value="F:ligase activity"/>
    <property type="evidence" value="ECO:0007669"/>
    <property type="project" value="UniProtKB-KW"/>
</dbReference>
<dbReference type="InterPro" id="IPR045851">
    <property type="entry name" value="AMP-bd_C_sf"/>
</dbReference>
<comment type="caution">
    <text evidence="3">The sequence shown here is derived from an EMBL/GenBank/DDBJ whole genome shotgun (WGS) entry which is preliminary data.</text>
</comment>
<evidence type="ECO:0000313" key="4">
    <source>
        <dbReference type="Proteomes" id="UP001195422"/>
    </source>
</evidence>
<accession>A0ABS4XL62</accession>
<dbReference type="Pfam" id="PF00501">
    <property type="entry name" value="AMP-binding"/>
    <property type="match status" value="1"/>
</dbReference>
<dbReference type="RefSeq" id="WP_188947356.1">
    <property type="nucleotide sequence ID" value="NZ_BMPH01000002.1"/>
</dbReference>
<sequence length="524" mass="57649">MKDINLNAAAGVARQAKFFPDEEAIVYGQKTWTYAQLEADVRSLAQTLLNEGTKPGDRVAYLGLNSFSFIETMLASWWIGAVFEPLNFRLAPLEVRDLLQRSRPVLLLVEPTHQSVIDQIPELETTIGLTKLVMIDTDEEVPAPAGLPLYYARLSETRAGESEISLGAPVDSFDEDLGILMFTSGTTGMPKGVQITHGNIWWNSVNVDSLVDTRRGDTNLAVAPLFHIGGLNALTIRSIVRGGRTVIRRNFDPRQVLLDIEKYSVSQAFLVPAMLAAMQQTEEFGHVDISSLRALICAGAPVPPILLAQYKAKDVDVQQAWGLTETSPFATYLPRELTHKKPGSCGLPMPYTEVRIVDPVTMQDVEKDGQTGEMLVRGPNVTSGYWENPEATSGAFHEGWFRSGDIGYRDSDGYLYIVDRLKDMIISGGENIYPAEVERALSGFPGLTDVAVVGVEDEKWGERVVAVVSCKPGVNPTVEELRDYAESHLARFKLPKDLVMTTEVPRNGAGKLDKLAIRSLASQR</sequence>
<dbReference type="EMBL" id="JAGIOJ010000001">
    <property type="protein sequence ID" value="MBP2397247.1"/>
    <property type="molecule type" value="Genomic_DNA"/>
</dbReference>
<dbReference type="InterPro" id="IPR025110">
    <property type="entry name" value="AMP-bd_C"/>
</dbReference>
<feature type="domain" description="AMP-binding enzyme C-terminal" evidence="2">
    <location>
        <begin position="436"/>
        <end position="511"/>
    </location>
</feature>
<dbReference type="NCBIfam" id="NF004837">
    <property type="entry name" value="PRK06187.1"/>
    <property type="match status" value="1"/>
</dbReference>
<dbReference type="Pfam" id="PF13193">
    <property type="entry name" value="AMP-binding_C"/>
    <property type="match status" value="1"/>
</dbReference>
<dbReference type="PANTHER" id="PTHR43201:SF32">
    <property type="entry name" value="2-SUCCINYLBENZOATE--COA LIGASE, CHLOROPLASTIC_PEROXISOMAL"/>
    <property type="match status" value="1"/>
</dbReference>
<dbReference type="PANTHER" id="PTHR43201">
    <property type="entry name" value="ACYL-COA SYNTHETASE"/>
    <property type="match status" value="1"/>
</dbReference>
<protein>
    <submittedName>
        <fullName evidence="3">Fatty-acyl-CoA synthase</fullName>
        <ecNumber evidence="3">6.2.1.-</ecNumber>
    </submittedName>
</protein>
<dbReference type="SUPFAM" id="SSF56801">
    <property type="entry name" value="Acetyl-CoA synthetase-like"/>
    <property type="match status" value="1"/>
</dbReference>
<name>A0ABS4XL62_GLUPR</name>
<organism evidence="3 4">
    <name type="scientific">Glutamicibacter protophormiae</name>
    <name type="common">Brevibacterium protophormiae</name>
    <dbReference type="NCBI Taxonomy" id="37930"/>
    <lineage>
        <taxon>Bacteria</taxon>
        <taxon>Bacillati</taxon>
        <taxon>Actinomycetota</taxon>
        <taxon>Actinomycetes</taxon>
        <taxon>Micrococcales</taxon>
        <taxon>Micrococcaceae</taxon>
        <taxon>Glutamicibacter</taxon>
    </lineage>
</organism>
<evidence type="ECO:0000259" key="2">
    <source>
        <dbReference type="Pfam" id="PF13193"/>
    </source>
</evidence>
<keyword evidence="4" id="KW-1185">Reference proteome</keyword>
<dbReference type="EC" id="6.2.1.-" evidence="3"/>
<evidence type="ECO:0000259" key="1">
    <source>
        <dbReference type="Pfam" id="PF00501"/>
    </source>
</evidence>
<dbReference type="InterPro" id="IPR000873">
    <property type="entry name" value="AMP-dep_synth/lig_dom"/>
</dbReference>
<gene>
    <name evidence="3" type="ORF">JOF39_000328</name>
</gene>
<dbReference type="Gene3D" id="3.30.300.30">
    <property type="match status" value="1"/>
</dbReference>